<dbReference type="InterPro" id="IPR038765">
    <property type="entry name" value="Papain-like_cys_pep_sf"/>
</dbReference>
<dbReference type="Pfam" id="PF01841">
    <property type="entry name" value="Transglut_core"/>
    <property type="match status" value="1"/>
</dbReference>
<evidence type="ECO:0000256" key="1">
    <source>
        <dbReference type="SAM" id="Phobius"/>
    </source>
</evidence>
<feature type="transmembrane region" description="Helical" evidence="1">
    <location>
        <begin position="542"/>
        <end position="562"/>
    </location>
</feature>
<gene>
    <name evidence="3" type="ORF">D0907_08140</name>
</gene>
<organism evidence="3 4">
    <name type="scientific">Pseudoalteromonas lipolytica</name>
    <dbReference type="NCBI Taxonomy" id="570156"/>
    <lineage>
        <taxon>Bacteria</taxon>
        <taxon>Pseudomonadati</taxon>
        <taxon>Pseudomonadota</taxon>
        <taxon>Gammaproteobacteria</taxon>
        <taxon>Alteromonadales</taxon>
        <taxon>Pseudoalteromonadaceae</taxon>
        <taxon>Pseudoalteromonas</taxon>
    </lineage>
</organism>
<keyword evidence="1" id="KW-0812">Transmembrane</keyword>
<dbReference type="InterPro" id="IPR002931">
    <property type="entry name" value="Transglutaminase-like"/>
</dbReference>
<dbReference type="GeneID" id="99505427"/>
<dbReference type="PANTHER" id="PTHR42736:SF1">
    <property type="entry name" value="PROTEIN-GLUTAMINE GAMMA-GLUTAMYLTRANSFERASE"/>
    <property type="match status" value="1"/>
</dbReference>
<dbReference type="SMART" id="SM00460">
    <property type="entry name" value="TGc"/>
    <property type="match status" value="1"/>
</dbReference>
<dbReference type="InterPro" id="IPR021878">
    <property type="entry name" value="TgpA_N"/>
</dbReference>
<dbReference type="EMBL" id="CP032090">
    <property type="protein sequence ID" value="AXV65237.1"/>
    <property type="molecule type" value="Genomic_DNA"/>
</dbReference>
<dbReference type="AlphaFoldDB" id="A0AAD0RZN1"/>
<reference evidence="3 4" key="1">
    <citation type="submission" date="2018-08" db="EMBL/GenBank/DDBJ databases">
        <title>Draft genome sequence of Pseudoalteromonas donghaensis HJ51.</title>
        <authorList>
            <person name="Oh J."/>
            <person name="Roh D."/>
        </authorList>
    </citation>
    <scope>NUCLEOTIDE SEQUENCE [LARGE SCALE GENOMIC DNA]</scope>
    <source>
        <strain evidence="3 4">HJ51</strain>
    </source>
</reference>
<feature type="transmembrane region" description="Helical" evidence="1">
    <location>
        <begin position="128"/>
        <end position="145"/>
    </location>
</feature>
<protein>
    <submittedName>
        <fullName evidence="3">DUF3488 domain-containing protein</fullName>
    </submittedName>
</protein>
<dbReference type="SUPFAM" id="SSF54001">
    <property type="entry name" value="Cysteine proteinases"/>
    <property type="match status" value="1"/>
</dbReference>
<keyword evidence="1" id="KW-1133">Transmembrane helix</keyword>
<evidence type="ECO:0000313" key="4">
    <source>
        <dbReference type="Proteomes" id="UP000264605"/>
    </source>
</evidence>
<feature type="transmembrane region" description="Helical" evidence="1">
    <location>
        <begin position="58"/>
        <end position="76"/>
    </location>
</feature>
<keyword evidence="1" id="KW-0472">Membrane</keyword>
<dbReference type="Pfam" id="PF11992">
    <property type="entry name" value="TgpA_N"/>
    <property type="match status" value="1"/>
</dbReference>
<proteinExistence type="predicted"/>
<feature type="domain" description="Transglutaminase-like" evidence="2">
    <location>
        <begin position="395"/>
        <end position="464"/>
    </location>
</feature>
<dbReference type="RefSeq" id="WP_118844268.1">
    <property type="nucleotide sequence ID" value="NZ_CP032090.1"/>
</dbReference>
<dbReference type="PANTHER" id="PTHR42736">
    <property type="entry name" value="PROTEIN-GLUTAMINE GAMMA-GLUTAMYLTRANSFERASE"/>
    <property type="match status" value="1"/>
</dbReference>
<dbReference type="Proteomes" id="UP000264605">
    <property type="component" value="Chromosome"/>
</dbReference>
<dbReference type="Gene3D" id="3.10.620.30">
    <property type="match status" value="1"/>
</dbReference>
<feature type="transmembrane region" description="Helical" evidence="1">
    <location>
        <begin position="32"/>
        <end position="51"/>
    </location>
</feature>
<accession>A0AAD0RZN1</accession>
<feature type="transmembrane region" description="Helical" evidence="1">
    <location>
        <begin position="7"/>
        <end position="26"/>
    </location>
</feature>
<evidence type="ECO:0000313" key="3">
    <source>
        <dbReference type="EMBL" id="AXV65237.1"/>
    </source>
</evidence>
<feature type="transmembrane region" description="Helical" evidence="1">
    <location>
        <begin position="157"/>
        <end position="176"/>
    </location>
</feature>
<dbReference type="KEGG" id="pdj:D0907_08140"/>
<dbReference type="InterPro" id="IPR052901">
    <property type="entry name" value="Bact_TGase-like"/>
</dbReference>
<sequence length="651" mass="73816">MLKMHNAGLINSALSFIFIIMSGFLFTEVPALFLAILISLSCFNLLIGKFYKKLNGKVANILAAACLIALFVVVGVSDTVKLFVSMMLLASTFKLLQARTTKQYQTVCLLVFFNLSTLYLFHQGLLETLLVSSLYIVNFAVLGYLDSPNSFKTANKQSVKTILFALPIAAFLILFLPRLPAFWQLPGPKLAKTGLSEQVNPFSIAKLAESDELVFRVEEPNNTALPPPYYWRSLIHDEFNGNEWLISDILKSQQFNLTRKPVAPQNYVQYQVIAEPSSANWLYGLGYATSDNTAVVSTYNGLLKRKGNLNKNIKYTVKSGSLNNVVLSDFEKRLYTRLPGNVNPKTRTLSLSLAEKNTNEEAYFNALLRYFNEQAFSYTLTPTAMTGENTIDQFVFDNKRGFCGHYASTAAFMFRVAKIPARVVSGYLGGEQKQGSTLNVYQYDAHAWVEVHFNNAWHVFDATAVVAPERLNGSLSQLSELNESFNENLGFGLKRWSHFKAINWLRNHLEELDYKWTNWVLTFDQQSQQNFLKSLFGNKANWITPLVVLATLAFVFLGYFFYSKRTPLSNEPLINEIEQLYRWANKRGIKTDVTLTPLQNIANIKKQKPHLSSVLAKFEQIIIEVRYQQLAFTQKRKTTARVLLNSLKTAK</sequence>
<evidence type="ECO:0000259" key="2">
    <source>
        <dbReference type="SMART" id="SM00460"/>
    </source>
</evidence>
<name>A0AAD0RZN1_9GAMM</name>